<evidence type="ECO:0000313" key="3">
    <source>
        <dbReference type="Proteomes" id="UP000807342"/>
    </source>
</evidence>
<reference evidence="2" key="1">
    <citation type="submission" date="2020-11" db="EMBL/GenBank/DDBJ databases">
        <authorList>
            <consortium name="DOE Joint Genome Institute"/>
            <person name="Ahrendt S."/>
            <person name="Riley R."/>
            <person name="Andreopoulos W."/>
            <person name="Labutti K."/>
            <person name="Pangilinan J."/>
            <person name="Ruiz-Duenas F.J."/>
            <person name="Barrasa J.M."/>
            <person name="Sanchez-Garcia M."/>
            <person name="Camarero S."/>
            <person name="Miyauchi S."/>
            <person name="Serrano A."/>
            <person name="Linde D."/>
            <person name="Babiker R."/>
            <person name="Drula E."/>
            <person name="Ayuso-Fernandez I."/>
            <person name="Pacheco R."/>
            <person name="Padilla G."/>
            <person name="Ferreira P."/>
            <person name="Barriuso J."/>
            <person name="Kellner H."/>
            <person name="Castanera R."/>
            <person name="Alfaro M."/>
            <person name="Ramirez L."/>
            <person name="Pisabarro A.G."/>
            <person name="Kuo A."/>
            <person name="Tritt A."/>
            <person name="Lipzen A."/>
            <person name="He G."/>
            <person name="Yan M."/>
            <person name="Ng V."/>
            <person name="Cullen D."/>
            <person name="Martin F."/>
            <person name="Rosso M.-N."/>
            <person name="Henrissat B."/>
            <person name="Hibbett D."/>
            <person name="Martinez A.T."/>
            <person name="Grigoriev I.V."/>
        </authorList>
    </citation>
    <scope>NUCLEOTIDE SEQUENCE</scope>
    <source>
        <strain evidence="2">MF-IS2</strain>
    </source>
</reference>
<name>A0A9P6BW25_9AGAR</name>
<keyword evidence="3" id="KW-1185">Reference proteome</keyword>
<proteinExistence type="predicted"/>
<evidence type="ECO:0000256" key="1">
    <source>
        <dbReference type="SAM" id="MobiDB-lite"/>
    </source>
</evidence>
<protein>
    <submittedName>
        <fullName evidence="2">Uncharacterized protein</fullName>
    </submittedName>
</protein>
<organism evidence="2 3">
    <name type="scientific">Macrolepiota fuliginosa MF-IS2</name>
    <dbReference type="NCBI Taxonomy" id="1400762"/>
    <lineage>
        <taxon>Eukaryota</taxon>
        <taxon>Fungi</taxon>
        <taxon>Dikarya</taxon>
        <taxon>Basidiomycota</taxon>
        <taxon>Agaricomycotina</taxon>
        <taxon>Agaricomycetes</taxon>
        <taxon>Agaricomycetidae</taxon>
        <taxon>Agaricales</taxon>
        <taxon>Agaricineae</taxon>
        <taxon>Agaricaceae</taxon>
        <taxon>Macrolepiota</taxon>
    </lineage>
</organism>
<sequence>MPSGENSGEGSVWSSWINKPGDVKNDGTQVTVKLVGGSGGFCAGKSACVKPLDSKASNAATDGPRQR</sequence>
<evidence type="ECO:0000313" key="2">
    <source>
        <dbReference type="EMBL" id="KAF9441412.1"/>
    </source>
</evidence>
<gene>
    <name evidence="2" type="ORF">P691DRAFT_766316</name>
</gene>
<dbReference type="EMBL" id="MU151918">
    <property type="protein sequence ID" value="KAF9441412.1"/>
    <property type="molecule type" value="Genomic_DNA"/>
</dbReference>
<feature type="region of interest" description="Disordered" evidence="1">
    <location>
        <begin position="1"/>
        <end position="26"/>
    </location>
</feature>
<comment type="caution">
    <text evidence="2">The sequence shown here is derived from an EMBL/GenBank/DDBJ whole genome shotgun (WGS) entry which is preliminary data.</text>
</comment>
<dbReference type="Proteomes" id="UP000807342">
    <property type="component" value="Unassembled WGS sequence"/>
</dbReference>
<feature type="compositionally biased region" description="Polar residues" evidence="1">
    <location>
        <begin position="1"/>
        <end position="17"/>
    </location>
</feature>
<accession>A0A9P6BW25</accession>
<dbReference type="AlphaFoldDB" id="A0A9P6BW25"/>